<name>A0A4V1BMR4_9ACTN</name>
<evidence type="ECO:0000259" key="3">
    <source>
        <dbReference type="PROSITE" id="PS50844"/>
    </source>
</evidence>
<dbReference type="RefSeq" id="WP_135269267.1">
    <property type="nucleotide sequence ID" value="NZ_CP038436.1"/>
</dbReference>
<dbReference type="PROSITE" id="PS50844">
    <property type="entry name" value="AFP_LIKE"/>
    <property type="match status" value="1"/>
</dbReference>
<dbReference type="OrthoDB" id="3638307at2"/>
<reference evidence="4 5" key="1">
    <citation type="submission" date="2019-03" db="EMBL/GenBank/DDBJ databases">
        <title>Three New Species of Nocardioides, Nocardioides euryhalodurans sp. nov., Nocardioides seonyuensis sp. nov. and Nocardioides eburneoflavus sp. nov. Iolated from Soil.</title>
        <authorList>
            <person name="Roh S.G."/>
            <person name="Lee C."/>
            <person name="Kim M.-K."/>
            <person name="Kim S.B."/>
        </authorList>
    </citation>
    <scope>NUCLEOTIDE SEQUENCE [LARGE SCALE GENOMIC DNA]</scope>
    <source>
        <strain evidence="4 5">MMS17-SY207-3</strain>
    </source>
</reference>
<dbReference type="InterPro" id="IPR013974">
    <property type="entry name" value="SAF"/>
</dbReference>
<keyword evidence="2" id="KW-1133">Transmembrane helix</keyword>
<accession>A0A4V1BMR4</accession>
<evidence type="ECO:0000256" key="2">
    <source>
        <dbReference type="SAM" id="Phobius"/>
    </source>
</evidence>
<gene>
    <name evidence="4" type="ORF">EXE58_18855</name>
</gene>
<feature type="compositionally biased region" description="Pro residues" evidence="1">
    <location>
        <begin position="15"/>
        <end position="27"/>
    </location>
</feature>
<feature type="domain" description="AFP-like" evidence="3">
    <location>
        <begin position="63"/>
        <end position="126"/>
    </location>
</feature>
<keyword evidence="2" id="KW-0472">Membrane</keyword>
<dbReference type="AlphaFoldDB" id="A0A4V1BMR4"/>
<evidence type="ECO:0000313" key="5">
    <source>
        <dbReference type="Proteomes" id="UP000294853"/>
    </source>
</evidence>
<evidence type="ECO:0000256" key="1">
    <source>
        <dbReference type="SAM" id="MobiDB-lite"/>
    </source>
</evidence>
<protein>
    <recommendedName>
        <fullName evidence="3">AFP-like domain-containing protein</fullName>
    </recommendedName>
</protein>
<feature type="region of interest" description="Disordered" evidence="1">
    <location>
        <begin position="1"/>
        <end position="27"/>
    </location>
</feature>
<feature type="transmembrane region" description="Helical" evidence="2">
    <location>
        <begin position="34"/>
        <end position="54"/>
    </location>
</feature>
<dbReference type="CDD" id="cd11615">
    <property type="entry name" value="SAF_NeuB_like"/>
    <property type="match status" value="1"/>
</dbReference>
<dbReference type="SMART" id="SM00858">
    <property type="entry name" value="SAF"/>
    <property type="match status" value="1"/>
</dbReference>
<dbReference type="KEGG" id="nsn:EXE58_18855"/>
<sequence length="224" mass="22743">MTHTITRDDRMTGPEPAPAGPPVAPPPKLRRRPALIAAAVALVALGAVLAGWAWSATTNTQEVLAARDTIARGAVITSDDIARVRINADPALQPLPASAYDDILGQRAALDIAAGSLLTEAATQAEPLPPDGMSVVGVALTAAQAPGLTLRNGDRVRVVLTPGEGADAPTGSPPFNEAEVVGARTDKMTGALVVDLLVPRAEAGVLAARVATGNVALVLDSGER</sequence>
<dbReference type="EMBL" id="CP038436">
    <property type="protein sequence ID" value="QBX57282.1"/>
    <property type="molecule type" value="Genomic_DNA"/>
</dbReference>
<feature type="compositionally biased region" description="Basic and acidic residues" evidence="1">
    <location>
        <begin position="1"/>
        <end position="12"/>
    </location>
</feature>
<proteinExistence type="predicted"/>
<dbReference type="Pfam" id="PF08666">
    <property type="entry name" value="SAF"/>
    <property type="match status" value="1"/>
</dbReference>
<keyword evidence="2" id="KW-0812">Transmembrane</keyword>
<dbReference type="Gene3D" id="3.90.1210.10">
    <property type="entry name" value="Antifreeze-like/N-acetylneuraminic acid synthase C-terminal domain"/>
    <property type="match status" value="1"/>
</dbReference>
<dbReference type="Proteomes" id="UP000294853">
    <property type="component" value="Chromosome"/>
</dbReference>
<dbReference type="InterPro" id="IPR006190">
    <property type="entry name" value="SAF_AFP_Neu5Ac"/>
</dbReference>
<evidence type="ECO:0000313" key="4">
    <source>
        <dbReference type="EMBL" id="QBX57282.1"/>
    </source>
</evidence>
<organism evidence="4 5">
    <name type="scientific">Nocardioides seonyuensis</name>
    <dbReference type="NCBI Taxonomy" id="2518371"/>
    <lineage>
        <taxon>Bacteria</taxon>
        <taxon>Bacillati</taxon>
        <taxon>Actinomycetota</taxon>
        <taxon>Actinomycetes</taxon>
        <taxon>Propionibacteriales</taxon>
        <taxon>Nocardioidaceae</taxon>
        <taxon>Nocardioides</taxon>
    </lineage>
</organism>
<dbReference type="InterPro" id="IPR057736">
    <property type="entry name" value="SAF_PseI/NeuA/NeuB"/>
</dbReference>
<keyword evidence="5" id="KW-1185">Reference proteome</keyword>